<proteinExistence type="predicted"/>
<dbReference type="Pfam" id="PF01699">
    <property type="entry name" value="Na_Ca_ex"/>
    <property type="match status" value="2"/>
</dbReference>
<dbReference type="EMBL" id="CP133772">
    <property type="protein sequence ID" value="WYY00348.1"/>
    <property type="molecule type" value="Genomic_DNA"/>
</dbReference>
<evidence type="ECO:0000256" key="1">
    <source>
        <dbReference type="ARBA" id="ARBA00004141"/>
    </source>
</evidence>
<feature type="transmembrane region" description="Helical" evidence="5">
    <location>
        <begin position="117"/>
        <end position="137"/>
    </location>
</feature>
<dbReference type="GO" id="GO:0055085">
    <property type="term" value="P:transmembrane transport"/>
    <property type="evidence" value="ECO:0007669"/>
    <property type="project" value="InterPro"/>
</dbReference>
<keyword evidence="4 5" id="KW-0472">Membrane</keyword>
<dbReference type="AlphaFoldDB" id="A0AAX4NGQ7"/>
<feature type="domain" description="Sodium/calcium exchanger membrane region" evidence="6">
    <location>
        <begin position="5"/>
        <end position="160"/>
    </location>
</feature>
<dbReference type="InterPro" id="IPR004837">
    <property type="entry name" value="NaCa_Exmemb"/>
</dbReference>
<feature type="transmembrane region" description="Helical" evidence="5">
    <location>
        <begin position="221"/>
        <end position="245"/>
    </location>
</feature>
<keyword evidence="2 5" id="KW-0812">Transmembrane</keyword>
<dbReference type="GeneID" id="95967650"/>
<evidence type="ECO:0000256" key="3">
    <source>
        <dbReference type="ARBA" id="ARBA00022989"/>
    </source>
</evidence>
<protein>
    <recommendedName>
        <fullName evidence="6">Sodium/calcium exchanger membrane region domain-containing protein</fullName>
    </recommendedName>
</protein>
<evidence type="ECO:0000313" key="8">
    <source>
        <dbReference type="Proteomes" id="UP001451606"/>
    </source>
</evidence>
<name>A0AAX4NGQ7_9ARCH</name>
<feature type="transmembrane region" description="Helical" evidence="5">
    <location>
        <begin position="281"/>
        <end position="302"/>
    </location>
</feature>
<dbReference type="Proteomes" id="UP001451606">
    <property type="component" value="Chromosome"/>
</dbReference>
<dbReference type="RefSeq" id="WP_393970687.1">
    <property type="nucleotide sequence ID" value="NZ_CP133772.1"/>
</dbReference>
<feature type="transmembrane region" description="Helical" evidence="5">
    <location>
        <begin position="6"/>
        <end position="23"/>
    </location>
</feature>
<dbReference type="GO" id="GO:0016020">
    <property type="term" value="C:membrane"/>
    <property type="evidence" value="ECO:0007669"/>
    <property type="project" value="UniProtKB-SubCell"/>
</dbReference>
<accession>A0AAX4NGQ7</accession>
<feature type="transmembrane region" description="Helical" evidence="5">
    <location>
        <begin position="180"/>
        <end position="201"/>
    </location>
</feature>
<sequence length="330" mass="36348">MISPYLILLLSISIVIFASYLFVDGLEYIETHLGWSETFTGSIASPIFTSFPELVVILVAIFAVGNTAGDQIGIGTIFGEPFMASTVGYSAVLTAVVLAFFKKRRKTTTVLLQKNLIIPYIFNAAIFPVLVIPVFFFTRDVQYFTGIGLIAFYFIYFIISSRNRKSKEVIEKSRPILSSLIKAWKAAILEISIASVVLYYGSVFLVSSIRDISLLTSISPMSLSILLVPVATIIPETLTASFWAYRGKDTTALASLVGEKVIFTTIFPGLVLLLIPWKVDFAAYFSVVATVFVSVMYIPFIIRGKMPAYSLAAGLAFFAVFAYATLMLHI</sequence>
<evidence type="ECO:0000256" key="2">
    <source>
        <dbReference type="ARBA" id="ARBA00022692"/>
    </source>
</evidence>
<feature type="transmembrane region" description="Helical" evidence="5">
    <location>
        <begin position="43"/>
        <end position="62"/>
    </location>
</feature>
<feature type="domain" description="Sodium/calcium exchanger membrane region" evidence="6">
    <location>
        <begin position="193"/>
        <end position="325"/>
    </location>
</feature>
<feature type="transmembrane region" description="Helical" evidence="5">
    <location>
        <begin position="257"/>
        <end position="275"/>
    </location>
</feature>
<dbReference type="KEGG" id="omr:OXIME_000915"/>
<feature type="transmembrane region" description="Helical" evidence="5">
    <location>
        <begin position="309"/>
        <end position="328"/>
    </location>
</feature>
<evidence type="ECO:0000256" key="5">
    <source>
        <dbReference type="SAM" id="Phobius"/>
    </source>
</evidence>
<dbReference type="Gene3D" id="1.20.1420.30">
    <property type="entry name" value="NCX, central ion-binding region"/>
    <property type="match status" value="1"/>
</dbReference>
<gene>
    <name evidence="7" type="ORF">OXIME_000915</name>
</gene>
<comment type="subcellular location">
    <subcellularLocation>
        <location evidence="1">Membrane</location>
        <topology evidence="1">Multi-pass membrane protein</topology>
    </subcellularLocation>
</comment>
<reference evidence="7 8" key="1">
    <citation type="submission" date="2023-09" db="EMBL/GenBank/DDBJ databases">
        <authorList>
            <person name="Golyshina O.V."/>
            <person name="Lunev E.A."/>
            <person name="Bargiela R."/>
            <person name="Gaines M.C."/>
            <person name="Daum B."/>
            <person name="Bale N.J."/>
            <person name="Koenen M."/>
            <person name="Sinninghe Damst J.S."/>
            <person name="Yakimov M."/>
            <person name="Golyshin P.N."/>
        </authorList>
    </citation>
    <scope>NUCLEOTIDE SEQUENCE [LARGE SCALE GENOMIC DNA]</scope>
    <source>
        <strain evidence="7 8">M1</strain>
    </source>
</reference>
<feature type="transmembrane region" description="Helical" evidence="5">
    <location>
        <begin position="82"/>
        <end position="101"/>
    </location>
</feature>
<keyword evidence="8" id="KW-1185">Reference proteome</keyword>
<organism evidence="7 8">
    <name type="scientific">Oxyplasma meridianum</name>
    <dbReference type="NCBI Taxonomy" id="3073602"/>
    <lineage>
        <taxon>Archaea</taxon>
        <taxon>Methanobacteriati</taxon>
        <taxon>Thermoplasmatota</taxon>
        <taxon>Thermoplasmata</taxon>
        <taxon>Thermoplasmatales</taxon>
        <taxon>Thermoplasmataceae</taxon>
        <taxon>Oxyplasma</taxon>
    </lineage>
</organism>
<keyword evidence="3 5" id="KW-1133">Transmembrane helix</keyword>
<evidence type="ECO:0000313" key="7">
    <source>
        <dbReference type="EMBL" id="WYY00348.1"/>
    </source>
</evidence>
<evidence type="ECO:0000259" key="6">
    <source>
        <dbReference type="Pfam" id="PF01699"/>
    </source>
</evidence>
<evidence type="ECO:0000256" key="4">
    <source>
        <dbReference type="ARBA" id="ARBA00023136"/>
    </source>
</evidence>
<dbReference type="InterPro" id="IPR044880">
    <property type="entry name" value="NCX_ion-bd_dom_sf"/>
</dbReference>
<feature type="transmembrane region" description="Helical" evidence="5">
    <location>
        <begin position="143"/>
        <end position="159"/>
    </location>
</feature>